<dbReference type="SUPFAM" id="SSF52540">
    <property type="entry name" value="P-loop containing nucleoside triphosphate hydrolases"/>
    <property type="match status" value="2"/>
</dbReference>
<dbReference type="InterPro" id="IPR000330">
    <property type="entry name" value="SNF2_N"/>
</dbReference>
<dbReference type="InterPro" id="IPR013083">
    <property type="entry name" value="Znf_RING/FYVE/PHD"/>
</dbReference>
<dbReference type="Gene3D" id="3.40.50.300">
    <property type="entry name" value="P-loop containing nucleotide triphosphate hydrolases"/>
    <property type="match status" value="1"/>
</dbReference>
<dbReference type="Gene3D" id="3.30.40.10">
    <property type="entry name" value="Zinc/RING finger domain, C3HC4 (zinc finger)"/>
    <property type="match status" value="1"/>
</dbReference>
<protein>
    <submittedName>
        <fullName evidence="17">Uncharacterized protein</fullName>
    </submittedName>
</protein>
<evidence type="ECO:0000256" key="8">
    <source>
        <dbReference type="ARBA" id="ARBA00022833"/>
    </source>
</evidence>
<evidence type="ECO:0000256" key="4">
    <source>
        <dbReference type="ARBA" id="ARBA00022741"/>
    </source>
</evidence>
<keyword evidence="13" id="KW-1133">Transmembrane helix</keyword>
<gene>
    <name evidence="17" type="primary">FG09828.1</name>
</gene>
<dbReference type="SMART" id="SM00487">
    <property type="entry name" value="DEXDc"/>
    <property type="match status" value="1"/>
</dbReference>
<reference evidence="17" key="3">
    <citation type="submission" date="2017-01" db="UniProtKB">
        <authorList>
            <consortium name="EnsemblFungi"/>
        </authorList>
    </citation>
    <scope>IDENTIFICATION</scope>
    <source>
        <strain evidence="17">PH-1 / ATCC MYA-4620 / FGSC 9075 / NRRL 31084</strain>
    </source>
</reference>
<evidence type="ECO:0000259" key="15">
    <source>
        <dbReference type="PROSITE" id="PS51192"/>
    </source>
</evidence>
<reference evidence="17" key="2">
    <citation type="journal article" date="2010" name="Nature">
        <title>Comparative genomics reveals mobile pathogenicity chromosomes in Fusarium.</title>
        <authorList>
            <person name="Ma L.J."/>
            <person name="van der Does H.C."/>
            <person name="Borkovich K.A."/>
            <person name="Coleman J.J."/>
            <person name="Daboussi M.J."/>
            <person name="Di Pietro A."/>
            <person name="Dufresne M."/>
            <person name="Freitag M."/>
            <person name="Grabherr M."/>
            <person name="Henrissat B."/>
            <person name="Houterman P.M."/>
            <person name="Kang S."/>
            <person name="Shim W.B."/>
            <person name="Woloshuk C."/>
            <person name="Xie X."/>
            <person name="Xu J.R."/>
            <person name="Antoniw J."/>
            <person name="Baker S.E."/>
            <person name="Bluhm B.H."/>
            <person name="Breakspear A."/>
            <person name="Brown D.W."/>
            <person name="Butchko R.A."/>
            <person name="Chapman S."/>
            <person name="Coulson R."/>
            <person name="Coutinho P.M."/>
            <person name="Danchin E.G."/>
            <person name="Diener A."/>
            <person name="Gale L.R."/>
            <person name="Gardiner D.M."/>
            <person name="Goff S."/>
            <person name="Hammond-Kosack K.E."/>
            <person name="Hilburn K."/>
            <person name="Hua-Van A."/>
            <person name="Jonkers W."/>
            <person name="Kazan K."/>
            <person name="Kodira C.D."/>
            <person name="Koehrsen M."/>
            <person name="Kumar L."/>
            <person name="Lee Y.H."/>
            <person name="Li L."/>
            <person name="Manners J.M."/>
            <person name="Miranda-Saavedra D."/>
            <person name="Mukherjee M."/>
            <person name="Park G."/>
            <person name="Park J."/>
            <person name="Park S.Y."/>
            <person name="Proctor R.H."/>
            <person name="Regev A."/>
            <person name="Ruiz-Roldan M.C."/>
            <person name="Sain D."/>
            <person name="Sakthikumar S."/>
            <person name="Sykes S."/>
            <person name="Schwartz D.C."/>
            <person name="Turgeon B.G."/>
            <person name="Wapinski I."/>
            <person name="Yoder O."/>
            <person name="Young S."/>
            <person name="Zeng Q."/>
            <person name="Zhou S."/>
            <person name="Galagan J."/>
            <person name="Cuomo C.A."/>
            <person name="Kistler H.C."/>
            <person name="Rep M."/>
        </authorList>
    </citation>
    <scope>GENOME REANNOTATION</scope>
    <source>
        <strain evidence="17">PH-1 / ATCC MYA-4620 / FGSC 9075 / NRRL 31084</strain>
    </source>
</reference>
<comment type="subcellular location">
    <subcellularLocation>
        <location evidence="1">Nucleus</location>
    </subcellularLocation>
</comment>
<keyword evidence="13" id="KW-0812">Transmembrane</keyword>
<evidence type="ECO:0000256" key="2">
    <source>
        <dbReference type="ARBA" id="ARBA00007025"/>
    </source>
</evidence>
<dbReference type="PROSITE" id="PS51192">
    <property type="entry name" value="HELICASE_ATP_BIND_1"/>
    <property type="match status" value="1"/>
</dbReference>
<evidence type="ECO:0000256" key="9">
    <source>
        <dbReference type="ARBA" id="ARBA00022840"/>
    </source>
</evidence>
<evidence type="ECO:0000259" key="14">
    <source>
        <dbReference type="PROSITE" id="PS50089"/>
    </source>
</evidence>
<dbReference type="PROSITE" id="PS00518">
    <property type="entry name" value="ZF_RING_1"/>
    <property type="match status" value="1"/>
</dbReference>
<proteinExistence type="inferred from homology"/>
<dbReference type="Pfam" id="PF13923">
    <property type="entry name" value="zf-C3HC4_2"/>
    <property type="match status" value="1"/>
</dbReference>
<dbReference type="GO" id="GO:0003676">
    <property type="term" value="F:nucleic acid binding"/>
    <property type="evidence" value="ECO:0007669"/>
    <property type="project" value="InterPro"/>
</dbReference>
<evidence type="ECO:0000256" key="12">
    <source>
        <dbReference type="SAM" id="MobiDB-lite"/>
    </source>
</evidence>
<feature type="domain" description="RING-type" evidence="14">
    <location>
        <begin position="704"/>
        <end position="742"/>
    </location>
</feature>
<dbReference type="AlphaFoldDB" id="A0A098DSH8"/>
<dbReference type="InterPro" id="IPR014905">
    <property type="entry name" value="HIRAN"/>
</dbReference>
<dbReference type="PROSITE" id="PS50089">
    <property type="entry name" value="ZF_RING_2"/>
    <property type="match status" value="1"/>
</dbReference>
<dbReference type="PANTHER" id="PTHR45626">
    <property type="entry name" value="TRANSCRIPTION TERMINATION FACTOR 2-RELATED"/>
    <property type="match status" value="1"/>
</dbReference>
<dbReference type="GO" id="GO:0008270">
    <property type="term" value="F:zinc ion binding"/>
    <property type="evidence" value="ECO:0007669"/>
    <property type="project" value="UniProtKB-KW"/>
</dbReference>
<dbReference type="PANTHER" id="PTHR45626:SF11">
    <property type="entry name" value="FAMILY HELICASE, PUTATIVE (AFU_ORTHOLOGUE AFUA_5G06590)-RELATED"/>
    <property type="match status" value="1"/>
</dbReference>
<dbReference type="SUPFAM" id="SSF57850">
    <property type="entry name" value="RING/U-box"/>
    <property type="match status" value="1"/>
</dbReference>
<dbReference type="GO" id="GO:0006281">
    <property type="term" value="P:DNA repair"/>
    <property type="evidence" value="ECO:0007669"/>
    <property type="project" value="TreeGrafter"/>
</dbReference>
<keyword evidence="10" id="KW-0539">Nucleus</keyword>
<name>A0A098DSH8_GIBZE</name>
<dbReference type="EMBL" id="HG970335">
    <property type="status" value="NOT_ANNOTATED_CDS"/>
    <property type="molecule type" value="Genomic_DNA"/>
</dbReference>
<evidence type="ECO:0000256" key="3">
    <source>
        <dbReference type="ARBA" id="ARBA00022723"/>
    </source>
</evidence>
<dbReference type="CDD" id="cd18793">
    <property type="entry name" value="SF2_C_SNF"/>
    <property type="match status" value="1"/>
</dbReference>
<dbReference type="Pfam" id="PF00176">
    <property type="entry name" value="SNF2-rel_dom"/>
    <property type="match status" value="1"/>
</dbReference>
<dbReference type="InterPro" id="IPR001650">
    <property type="entry name" value="Helicase_C-like"/>
</dbReference>
<dbReference type="GO" id="GO:0004386">
    <property type="term" value="F:helicase activity"/>
    <property type="evidence" value="ECO:0007669"/>
    <property type="project" value="UniProtKB-KW"/>
</dbReference>
<keyword evidence="8" id="KW-0862">Zinc</keyword>
<evidence type="ECO:0000256" key="11">
    <source>
        <dbReference type="PROSITE-ProRule" id="PRU00175"/>
    </source>
</evidence>
<keyword evidence="5 11" id="KW-0863">Zinc-finger</keyword>
<dbReference type="InterPro" id="IPR027417">
    <property type="entry name" value="P-loop_NTPase"/>
</dbReference>
<organism evidence="17">
    <name type="scientific">Gibberella zeae (strain ATCC MYA-4620 / CBS 123657 / FGSC 9075 / NRRL 31084 / PH-1)</name>
    <name type="common">Wheat head blight fungus</name>
    <name type="synonym">Fusarium graminearum</name>
    <dbReference type="NCBI Taxonomy" id="229533"/>
    <lineage>
        <taxon>Eukaryota</taxon>
        <taxon>Fungi</taxon>
        <taxon>Dikarya</taxon>
        <taxon>Ascomycota</taxon>
        <taxon>Pezizomycotina</taxon>
        <taxon>Sordariomycetes</taxon>
        <taxon>Hypocreomycetidae</taxon>
        <taxon>Hypocreales</taxon>
        <taxon>Nectriaceae</taxon>
        <taxon>Fusarium</taxon>
    </lineage>
</organism>
<evidence type="ECO:0000256" key="10">
    <source>
        <dbReference type="ARBA" id="ARBA00023242"/>
    </source>
</evidence>
<accession>A0A098DSH8</accession>
<keyword evidence="6" id="KW-0378">Hydrolase</keyword>
<keyword evidence="7" id="KW-0347">Helicase</keyword>
<dbReference type="GO" id="GO:0016818">
    <property type="term" value="F:hydrolase activity, acting on acid anhydrides, in phosphorus-containing anhydrides"/>
    <property type="evidence" value="ECO:0007669"/>
    <property type="project" value="InterPro"/>
</dbReference>
<dbReference type="Pfam" id="PF00271">
    <property type="entry name" value="Helicase_C"/>
    <property type="match status" value="1"/>
</dbReference>
<dbReference type="GO" id="GO:0008094">
    <property type="term" value="F:ATP-dependent activity, acting on DNA"/>
    <property type="evidence" value="ECO:0007669"/>
    <property type="project" value="TreeGrafter"/>
</dbReference>
<feature type="region of interest" description="Disordered" evidence="12">
    <location>
        <begin position="922"/>
        <end position="943"/>
    </location>
</feature>
<evidence type="ECO:0000256" key="6">
    <source>
        <dbReference type="ARBA" id="ARBA00022801"/>
    </source>
</evidence>
<dbReference type="InterPro" id="IPR014001">
    <property type="entry name" value="Helicase_ATP-bd"/>
</dbReference>
<dbReference type="GO" id="GO:0005634">
    <property type="term" value="C:nucleus"/>
    <property type="evidence" value="ECO:0007669"/>
    <property type="project" value="UniProtKB-SubCell"/>
</dbReference>
<dbReference type="EnsemblFungi" id="CEF84816">
    <property type="protein sequence ID" value="CEF84816"/>
    <property type="gene ID" value="FGRRES_09828_M"/>
</dbReference>
<dbReference type="InterPro" id="IPR017907">
    <property type="entry name" value="Znf_RING_CS"/>
</dbReference>
<evidence type="ECO:0000256" key="13">
    <source>
        <dbReference type="SAM" id="Phobius"/>
    </source>
</evidence>
<sequence length="943" mass="105969">MIHYRRKEAISVVRLPRQARSIPSSPCNKKEENKERETTSSFLLACFLSPPVFCNICVIIRMSKSTKRAHDFVDLTSDDESETRQKRPALNGPASQHQHQDRGSSSQNAPSSTAEPDYLDLTQDDECPPLELYGTFHGKIVGVRYYAGYASPGEAVLCRREPNNSYDRNAIRVDNVVGDQIGHLPRKVVEKIAPYVDRGDIVLEAQLIGEKAYYDCPIKLFFYGSSDPQERSRIEESLKKDRLVKAMELKNTRKEAEARRKAALGLVNGSSTHGVGSELAVPQKPEITMDNVLQKSEAVEMRKGGDAIKSLAIGEDELEKIPMAEQPEDLKAQLLPYQLQGLAWMTSKEKPQLPAEGSQDSVQLWLHQSKKKFFNVASGFVTSIAPKLLSGGILADDMGLGKTLQIISLILTGGKGPTLIVAPVSVMSNWSQQIKRHVRGDKQPSIITYHGSEKATAKQLQGYDVVITSYGRLARERDQGVKRALTSEDIKWRRVVLDEGHTIRNSSTKVAQAACEINAESRWVLTGTPIVNSVKDLHSLVKFLHITGGIEQSEIFNAQITRRLAVGDKTGEKLLQALMHDLCLRRKKDMKFVDLKLPAKKEYVHRISFRKDEKRKYDALLDEARGELEQWQASSQVGQKGRFQNVLERLLRLRQICNHWSLCKERVSDILKLLDEHEVVPLNEKNRGLLQEALRLYIESQEECAICYDNPNDPVITTCKHVFCRGCIIRAIQIQHKCPMCRNKLDESSLLEPAPEDAGDEEDFDAESQSSKTEAMMQILKATMRKEGSKVVVFSQWTSFLNIIEAQLKADGMGYTRIDGSMKADKRDKAIEALDSDPETRVMLASLAVCSVGLNLVAADTVILSDSWWAPAIEDQAIDRVHRLGQTRETTIFRLVMEGSVEERVLDVQSEKRELVTKAFQEKNSRNKKRQNTRAADISKLLG</sequence>
<feature type="transmembrane region" description="Helical" evidence="13">
    <location>
        <begin position="42"/>
        <end position="62"/>
    </location>
</feature>
<evidence type="ECO:0000256" key="7">
    <source>
        <dbReference type="ARBA" id="ARBA00022806"/>
    </source>
</evidence>
<feature type="compositionally biased region" description="Acidic residues" evidence="12">
    <location>
        <begin position="754"/>
        <end position="766"/>
    </location>
</feature>
<feature type="region of interest" description="Disordered" evidence="12">
    <location>
        <begin position="76"/>
        <end position="121"/>
    </location>
</feature>
<feature type="domain" description="Helicase ATP-binding" evidence="15">
    <location>
        <begin position="383"/>
        <end position="547"/>
    </location>
</feature>
<dbReference type="InterPro" id="IPR050628">
    <property type="entry name" value="SNF2_RAD54_helicase_TF"/>
</dbReference>
<feature type="region of interest" description="Disordered" evidence="12">
    <location>
        <begin position="752"/>
        <end position="771"/>
    </location>
</feature>
<dbReference type="PROSITE" id="PS51194">
    <property type="entry name" value="HELICASE_CTER"/>
    <property type="match status" value="1"/>
</dbReference>
<evidence type="ECO:0000259" key="16">
    <source>
        <dbReference type="PROSITE" id="PS51194"/>
    </source>
</evidence>
<feature type="region of interest" description="Disordered" evidence="12">
    <location>
        <begin position="15"/>
        <end position="34"/>
    </location>
</feature>
<keyword evidence="3" id="KW-0479">Metal-binding</keyword>
<dbReference type="SMART" id="SM00910">
    <property type="entry name" value="HIRAN"/>
    <property type="match status" value="1"/>
</dbReference>
<keyword evidence="4" id="KW-0547">Nucleotide-binding</keyword>
<dbReference type="Gene3D" id="3.40.50.10810">
    <property type="entry name" value="Tandem AAA-ATPase domain"/>
    <property type="match status" value="1"/>
</dbReference>
<reference evidence="17" key="1">
    <citation type="journal article" date="2007" name="Science">
        <title>The Fusarium graminearum genome reveals a link between localized polymorphism and pathogen specialization.</title>
        <authorList>
            <person name="Cuomo C.A."/>
            <person name="Gueldener U."/>
            <person name="Xu J.-R."/>
            <person name="Trail F."/>
            <person name="Turgeon B.G."/>
            <person name="Di Pietro A."/>
            <person name="Walton J.D."/>
            <person name="Ma L.-J."/>
            <person name="Baker S.E."/>
            <person name="Rep M."/>
            <person name="Adam G."/>
            <person name="Antoniw J."/>
            <person name="Baldwin T."/>
            <person name="Calvo S.E."/>
            <person name="Chang Y.-L."/>
            <person name="DeCaprio D."/>
            <person name="Gale L.R."/>
            <person name="Gnerre S."/>
            <person name="Goswami R.S."/>
            <person name="Hammond-Kosack K."/>
            <person name="Harris L.J."/>
            <person name="Hilburn K."/>
            <person name="Kennell J.C."/>
            <person name="Kroken S."/>
            <person name="Magnuson J.K."/>
            <person name="Mannhaupt G."/>
            <person name="Mauceli E.W."/>
            <person name="Mewes H.-W."/>
            <person name="Mitterbauer R."/>
            <person name="Muehlbauer G."/>
            <person name="Muensterkoetter M."/>
            <person name="Nelson D."/>
            <person name="O'Donnell K."/>
            <person name="Ouellet T."/>
            <person name="Qi W."/>
            <person name="Quesneville H."/>
            <person name="Roncero M.I.G."/>
            <person name="Seong K.-Y."/>
            <person name="Tetko I.V."/>
            <person name="Urban M."/>
            <person name="Waalwijk C."/>
            <person name="Ward T.J."/>
            <person name="Yao J."/>
            <person name="Birren B.W."/>
            <person name="Kistler H.C."/>
        </authorList>
    </citation>
    <scope>NUCLEOTIDE SEQUENCE [LARGE SCALE GENOMIC DNA]</scope>
    <source>
        <strain evidence="17">PH-1 / ATCC MYA-4620 / FGSC 9075 / NRRL 31084</strain>
    </source>
</reference>
<dbReference type="Pfam" id="PF08797">
    <property type="entry name" value="HIRAN"/>
    <property type="match status" value="1"/>
</dbReference>
<feature type="compositionally biased region" description="Polar residues" evidence="12">
    <location>
        <begin position="93"/>
        <end position="114"/>
    </location>
</feature>
<dbReference type="InterPro" id="IPR038718">
    <property type="entry name" value="SNF2-like_sf"/>
</dbReference>
<feature type="domain" description="Helicase C-terminal" evidence="16">
    <location>
        <begin position="775"/>
        <end position="931"/>
    </location>
</feature>
<comment type="similarity">
    <text evidence="2">Belongs to the SNF2/RAD54 helicase family.</text>
</comment>
<evidence type="ECO:0000256" key="1">
    <source>
        <dbReference type="ARBA" id="ARBA00004123"/>
    </source>
</evidence>
<accession>A0A0E0SEF3</accession>
<dbReference type="SMART" id="SM00490">
    <property type="entry name" value="HELICc"/>
    <property type="match status" value="1"/>
</dbReference>
<dbReference type="SMART" id="SM00184">
    <property type="entry name" value="RING"/>
    <property type="match status" value="1"/>
</dbReference>
<dbReference type="GO" id="GO:0005524">
    <property type="term" value="F:ATP binding"/>
    <property type="evidence" value="ECO:0007669"/>
    <property type="project" value="UniProtKB-KW"/>
</dbReference>
<dbReference type="InterPro" id="IPR049730">
    <property type="entry name" value="SNF2/RAD54-like_C"/>
</dbReference>
<keyword evidence="13" id="KW-0472">Membrane</keyword>
<dbReference type="Gene3D" id="3.30.70.2330">
    <property type="match status" value="1"/>
</dbReference>
<keyword evidence="9" id="KW-0067">ATP-binding</keyword>
<dbReference type="InterPro" id="IPR001841">
    <property type="entry name" value="Znf_RING"/>
</dbReference>
<evidence type="ECO:0000313" key="17">
    <source>
        <dbReference type="EnsemblFungi" id="CEF84816"/>
    </source>
</evidence>
<evidence type="ECO:0000256" key="5">
    <source>
        <dbReference type="ARBA" id="ARBA00022771"/>
    </source>
</evidence>